<dbReference type="Pfam" id="PF00067">
    <property type="entry name" value="p450"/>
    <property type="match status" value="1"/>
</dbReference>
<evidence type="ECO:0000313" key="8">
    <source>
        <dbReference type="Proteomes" id="UP000799753"/>
    </source>
</evidence>
<keyword evidence="4 5" id="KW-0408">Iron</keyword>
<evidence type="ECO:0000256" key="1">
    <source>
        <dbReference type="ARBA" id="ARBA00001971"/>
    </source>
</evidence>
<dbReference type="GO" id="GO:0020037">
    <property type="term" value="F:heme binding"/>
    <property type="evidence" value="ECO:0007669"/>
    <property type="project" value="InterPro"/>
</dbReference>
<name>A0A6A6RJS8_9PLEO</name>
<gene>
    <name evidence="7" type="ORF">P280DRAFT_411263</name>
</gene>
<sequence>MAHLLTLVFVALVIVYGGLLAVLHMTQSKSEPVLLPIKIPFLDPAIGIARHKVKYLVNLKKQFRLPIHTLRMPFQRMYVINAPHLIQAVQTKANLKVFVPNLLDFGMMFSGLSNEGRKVMAEAVSCSGNNFTRAVHKYLLSGQSLRAATRTAIDCLAMSVPNSLARRRQISMLEYIRHEMMLAMTSAIYGPENPYEDPAIEASWLEFVPGISHLLYSPFPRITARKALQARDRITTAFQKYYATGGHLQAFAMIDDMYRKNLESGLSKVDSARMEMATSLAMLSSGAITQFWLLFHIVSDAEILAAVRKELLLLVVKETKTATGYAKVVDASKIKTECHTFIAVFNEMLRYHSTLINVKKVAHDTTLDSKYYLKQNGTIMIPGTAVHHDTDIWGATAESFDHTRFFDPKGLKNLTNSTAFRPFGAGSTMCPGRNFSINLIHTMAVMLLLQYDFVPVGGVWNMPSKHNADLWNAMPKPDEDVRVEVTPRKDAWGVEWKFIWGDDGGLGEQ</sequence>
<reference evidence="7" key="1">
    <citation type="journal article" date="2020" name="Stud. Mycol.">
        <title>101 Dothideomycetes genomes: a test case for predicting lifestyles and emergence of pathogens.</title>
        <authorList>
            <person name="Haridas S."/>
            <person name="Albert R."/>
            <person name="Binder M."/>
            <person name="Bloem J."/>
            <person name="Labutti K."/>
            <person name="Salamov A."/>
            <person name="Andreopoulos B."/>
            <person name="Baker S."/>
            <person name="Barry K."/>
            <person name="Bills G."/>
            <person name="Bluhm B."/>
            <person name="Cannon C."/>
            <person name="Castanera R."/>
            <person name="Culley D."/>
            <person name="Daum C."/>
            <person name="Ezra D."/>
            <person name="Gonzalez J."/>
            <person name="Henrissat B."/>
            <person name="Kuo A."/>
            <person name="Liang C."/>
            <person name="Lipzen A."/>
            <person name="Lutzoni F."/>
            <person name="Magnuson J."/>
            <person name="Mondo S."/>
            <person name="Nolan M."/>
            <person name="Ohm R."/>
            <person name="Pangilinan J."/>
            <person name="Park H.-J."/>
            <person name="Ramirez L."/>
            <person name="Alfaro M."/>
            <person name="Sun H."/>
            <person name="Tritt A."/>
            <person name="Yoshinaga Y."/>
            <person name="Zwiers L.-H."/>
            <person name="Turgeon B."/>
            <person name="Goodwin S."/>
            <person name="Spatafora J."/>
            <person name="Crous P."/>
            <person name="Grigoriev I."/>
        </authorList>
    </citation>
    <scope>NUCLEOTIDE SEQUENCE</scope>
    <source>
        <strain evidence="7">CBS 473.64</strain>
    </source>
</reference>
<comment type="cofactor">
    <cofactor evidence="1 5">
        <name>heme</name>
        <dbReference type="ChEBI" id="CHEBI:30413"/>
    </cofactor>
</comment>
<accession>A0A6A6RJS8</accession>
<dbReference type="InterPro" id="IPR017972">
    <property type="entry name" value="Cyt_P450_CS"/>
</dbReference>
<dbReference type="OrthoDB" id="3366823at2759"/>
<dbReference type="GO" id="GO:0005506">
    <property type="term" value="F:iron ion binding"/>
    <property type="evidence" value="ECO:0007669"/>
    <property type="project" value="InterPro"/>
</dbReference>
<comment type="similarity">
    <text evidence="2 6">Belongs to the cytochrome P450 family.</text>
</comment>
<dbReference type="InterPro" id="IPR036396">
    <property type="entry name" value="Cyt_P450_sf"/>
</dbReference>
<evidence type="ECO:0000256" key="4">
    <source>
        <dbReference type="ARBA" id="ARBA00023004"/>
    </source>
</evidence>
<dbReference type="GO" id="GO:0016705">
    <property type="term" value="F:oxidoreductase activity, acting on paired donors, with incorporation or reduction of molecular oxygen"/>
    <property type="evidence" value="ECO:0007669"/>
    <property type="project" value="InterPro"/>
</dbReference>
<dbReference type="SUPFAM" id="SSF48264">
    <property type="entry name" value="Cytochrome P450"/>
    <property type="match status" value="1"/>
</dbReference>
<dbReference type="PANTHER" id="PTHR47582">
    <property type="entry name" value="P450, PUTATIVE (EUROFUNG)-RELATED"/>
    <property type="match status" value="1"/>
</dbReference>
<keyword evidence="8" id="KW-1185">Reference proteome</keyword>
<dbReference type="AlphaFoldDB" id="A0A6A6RJS8"/>
<evidence type="ECO:0000256" key="3">
    <source>
        <dbReference type="ARBA" id="ARBA00022723"/>
    </source>
</evidence>
<dbReference type="PANTHER" id="PTHR47582:SF1">
    <property type="entry name" value="P450, PUTATIVE (EUROFUNG)-RELATED"/>
    <property type="match status" value="1"/>
</dbReference>
<dbReference type="PROSITE" id="PS00086">
    <property type="entry name" value="CYTOCHROME_P450"/>
    <property type="match status" value="1"/>
</dbReference>
<keyword evidence="6" id="KW-0503">Monooxygenase</keyword>
<keyword evidence="5 6" id="KW-0349">Heme</keyword>
<keyword evidence="6" id="KW-0560">Oxidoreductase</keyword>
<evidence type="ECO:0000256" key="6">
    <source>
        <dbReference type="RuleBase" id="RU000461"/>
    </source>
</evidence>
<proteinExistence type="inferred from homology"/>
<evidence type="ECO:0000256" key="5">
    <source>
        <dbReference type="PIRSR" id="PIRSR602403-1"/>
    </source>
</evidence>
<protein>
    <submittedName>
        <fullName evidence="7">Cytochrome P450</fullName>
    </submittedName>
</protein>
<dbReference type="GO" id="GO:0004497">
    <property type="term" value="F:monooxygenase activity"/>
    <property type="evidence" value="ECO:0007669"/>
    <property type="project" value="UniProtKB-KW"/>
</dbReference>
<dbReference type="InterPro" id="IPR053007">
    <property type="entry name" value="CYP450_monoxygenase_sec-met"/>
</dbReference>
<dbReference type="CDD" id="cd11040">
    <property type="entry name" value="CYP7_CYP8-like"/>
    <property type="match status" value="1"/>
</dbReference>
<dbReference type="InterPro" id="IPR002403">
    <property type="entry name" value="Cyt_P450_E_grp-IV"/>
</dbReference>
<evidence type="ECO:0000256" key="2">
    <source>
        <dbReference type="ARBA" id="ARBA00010617"/>
    </source>
</evidence>
<evidence type="ECO:0000313" key="7">
    <source>
        <dbReference type="EMBL" id="KAF2635590.1"/>
    </source>
</evidence>
<dbReference type="PRINTS" id="PR00465">
    <property type="entry name" value="EP450IV"/>
</dbReference>
<dbReference type="EMBL" id="MU006805">
    <property type="protein sequence ID" value="KAF2635590.1"/>
    <property type="molecule type" value="Genomic_DNA"/>
</dbReference>
<dbReference type="Proteomes" id="UP000799753">
    <property type="component" value="Unassembled WGS sequence"/>
</dbReference>
<keyword evidence="3 5" id="KW-0479">Metal-binding</keyword>
<dbReference type="InterPro" id="IPR001128">
    <property type="entry name" value="Cyt_P450"/>
</dbReference>
<organism evidence="7 8">
    <name type="scientific">Massarina eburnea CBS 473.64</name>
    <dbReference type="NCBI Taxonomy" id="1395130"/>
    <lineage>
        <taxon>Eukaryota</taxon>
        <taxon>Fungi</taxon>
        <taxon>Dikarya</taxon>
        <taxon>Ascomycota</taxon>
        <taxon>Pezizomycotina</taxon>
        <taxon>Dothideomycetes</taxon>
        <taxon>Pleosporomycetidae</taxon>
        <taxon>Pleosporales</taxon>
        <taxon>Massarineae</taxon>
        <taxon>Massarinaceae</taxon>
        <taxon>Massarina</taxon>
    </lineage>
</organism>
<dbReference type="Gene3D" id="1.10.630.10">
    <property type="entry name" value="Cytochrome P450"/>
    <property type="match status" value="1"/>
</dbReference>
<feature type="binding site" description="axial binding residue" evidence="5">
    <location>
        <position position="430"/>
    </location>
    <ligand>
        <name>heme</name>
        <dbReference type="ChEBI" id="CHEBI:30413"/>
    </ligand>
    <ligandPart>
        <name>Fe</name>
        <dbReference type="ChEBI" id="CHEBI:18248"/>
    </ligandPart>
</feature>